<dbReference type="InterPro" id="IPR004089">
    <property type="entry name" value="MCPsignal_dom"/>
</dbReference>
<evidence type="ECO:0000259" key="5">
    <source>
        <dbReference type="PROSITE" id="PS50111"/>
    </source>
</evidence>
<dbReference type="PRINTS" id="PR00260">
    <property type="entry name" value="CHEMTRNSDUCR"/>
</dbReference>
<evidence type="ECO:0000256" key="1">
    <source>
        <dbReference type="ARBA" id="ARBA00022481"/>
    </source>
</evidence>
<sequence>MNVSNLRIGARLGASYGLLLVLMILLTGAGAWLLRDFDAASQRILHDAIPKERLVTEWRSAIVLNANRTALALATEDAAERSAAEAGMRQTSERISVIMKELDRTVTSNAGKTLLATILATRAQYSEVRKALLAADAAGDAAAIADGKARLATALGAYDTGLAALAGHEREQAGKMEAAIAAESHRGQLLLGVLCTVALLIACASTVLVTRSITRPLRRAVEVARTVAAGDLSSVIAAESKDETGQLLGALRDMNASLRAIVGEVRGGAETIATASSEIATGNLDLSSRTEQQAGSLEETASSMEELTSTVRQNAENARQANQLALQASHVAERGGEVIAGVTTTMGAIRASADKIVDIIGVIDSIAFQTNILALNAAVEAARAGEQGRGFAVVASEVRTLAQRSANAAKEIKGLIDASVANVGAGSRQVEQAGATMDEIVRSVARVTDIMGEITMASREQETGIEQINGAVAEMDTVTQQNAALVEEAAAAAQSLQEQSARLAEAVSVFRLEGTAQGRGGWRQETSEVRALALA</sequence>
<evidence type="ECO:0000259" key="6">
    <source>
        <dbReference type="PROSITE" id="PS50885"/>
    </source>
</evidence>
<evidence type="ECO:0000256" key="2">
    <source>
        <dbReference type="ARBA" id="ARBA00029447"/>
    </source>
</evidence>
<evidence type="ECO:0000256" key="4">
    <source>
        <dbReference type="SAM" id="Phobius"/>
    </source>
</evidence>
<dbReference type="PROSITE" id="PS50885">
    <property type="entry name" value="HAMP"/>
    <property type="match status" value="1"/>
</dbReference>
<keyword evidence="8" id="KW-1185">Reference proteome</keyword>
<dbReference type="PANTHER" id="PTHR43531">
    <property type="entry name" value="PROTEIN ICFG"/>
    <property type="match status" value="1"/>
</dbReference>
<feature type="domain" description="HAMP" evidence="6">
    <location>
        <begin position="211"/>
        <end position="263"/>
    </location>
</feature>
<evidence type="ECO:0000256" key="3">
    <source>
        <dbReference type="PROSITE-ProRule" id="PRU00284"/>
    </source>
</evidence>
<protein>
    <submittedName>
        <fullName evidence="7">Methyl-accepting chemotaxis protein</fullName>
    </submittedName>
</protein>
<evidence type="ECO:0000313" key="8">
    <source>
        <dbReference type="Proteomes" id="UP001179361"/>
    </source>
</evidence>
<proteinExistence type="inferred from homology"/>
<reference evidence="7" key="1">
    <citation type="submission" date="2021-11" db="EMBL/GenBank/DDBJ databases">
        <title>The complete genome of Massilia sp sp. G4R7.</title>
        <authorList>
            <person name="Liu L."/>
            <person name="Yue J."/>
            <person name="Yuan J."/>
            <person name="Yang F."/>
            <person name="Li L."/>
        </authorList>
    </citation>
    <scope>NUCLEOTIDE SEQUENCE</scope>
    <source>
        <strain evidence="7">G4R7</strain>
    </source>
</reference>
<dbReference type="EMBL" id="JAJNOC010000001">
    <property type="protein sequence ID" value="MCD2514875.1"/>
    <property type="molecule type" value="Genomic_DNA"/>
</dbReference>
<keyword evidence="1" id="KW-0488">Methylation</keyword>
<dbReference type="SMART" id="SM00283">
    <property type="entry name" value="MA"/>
    <property type="match status" value="1"/>
</dbReference>
<comment type="caution">
    <text evidence="7">The sequence shown here is derived from an EMBL/GenBank/DDBJ whole genome shotgun (WGS) entry which is preliminary data.</text>
</comment>
<dbReference type="CDD" id="cd06225">
    <property type="entry name" value="HAMP"/>
    <property type="match status" value="1"/>
</dbReference>
<keyword evidence="4" id="KW-0472">Membrane</keyword>
<dbReference type="InterPro" id="IPR051310">
    <property type="entry name" value="MCP_chemotaxis"/>
</dbReference>
<dbReference type="RefSeq" id="WP_231056219.1">
    <property type="nucleotide sequence ID" value="NZ_JAJNOC010000001.1"/>
</dbReference>
<organism evidence="7 8">
    <name type="scientific">Massilia phyllostachyos</name>
    <dbReference type="NCBI Taxonomy" id="2898585"/>
    <lineage>
        <taxon>Bacteria</taxon>
        <taxon>Pseudomonadati</taxon>
        <taxon>Pseudomonadota</taxon>
        <taxon>Betaproteobacteria</taxon>
        <taxon>Burkholderiales</taxon>
        <taxon>Oxalobacteraceae</taxon>
        <taxon>Telluria group</taxon>
        <taxon>Massilia</taxon>
    </lineage>
</organism>
<accession>A0ABS8PZF4</accession>
<dbReference type="SMART" id="SM00304">
    <property type="entry name" value="HAMP"/>
    <property type="match status" value="1"/>
</dbReference>
<feature type="domain" description="Methyl-accepting transducer" evidence="5">
    <location>
        <begin position="268"/>
        <end position="497"/>
    </location>
</feature>
<dbReference type="Pfam" id="PF00672">
    <property type="entry name" value="HAMP"/>
    <property type="match status" value="1"/>
</dbReference>
<feature type="transmembrane region" description="Helical" evidence="4">
    <location>
        <begin position="12"/>
        <end position="34"/>
    </location>
</feature>
<dbReference type="Proteomes" id="UP001179361">
    <property type="component" value="Unassembled WGS sequence"/>
</dbReference>
<gene>
    <name evidence="7" type="ORF">LQ564_00940</name>
</gene>
<dbReference type="SUPFAM" id="SSF58104">
    <property type="entry name" value="Methyl-accepting chemotaxis protein (MCP) signaling domain"/>
    <property type="match status" value="1"/>
</dbReference>
<comment type="similarity">
    <text evidence="2">Belongs to the methyl-accepting chemotaxis (MCP) protein family.</text>
</comment>
<dbReference type="CDD" id="cd19411">
    <property type="entry name" value="MCP2201-like_sensor"/>
    <property type="match status" value="1"/>
</dbReference>
<dbReference type="PANTHER" id="PTHR43531:SF14">
    <property type="entry name" value="METHYL-ACCEPTING CHEMOTAXIS PROTEIN I-RELATED"/>
    <property type="match status" value="1"/>
</dbReference>
<keyword evidence="4" id="KW-0812">Transmembrane</keyword>
<keyword evidence="3" id="KW-0807">Transducer</keyword>
<dbReference type="InterPro" id="IPR047347">
    <property type="entry name" value="YvaQ-like_sensor"/>
</dbReference>
<dbReference type="Pfam" id="PF12729">
    <property type="entry name" value="4HB_MCP_1"/>
    <property type="match status" value="1"/>
</dbReference>
<dbReference type="InterPro" id="IPR004090">
    <property type="entry name" value="Chemotax_Me-accpt_rcpt"/>
</dbReference>
<dbReference type="InterPro" id="IPR024478">
    <property type="entry name" value="HlyB_4HB_MCP"/>
</dbReference>
<evidence type="ECO:0000313" key="7">
    <source>
        <dbReference type="EMBL" id="MCD2514875.1"/>
    </source>
</evidence>
<dbReference type="CDD" id="cd11386">
    <property type="entry name" value="MCP_signal"/>
    <property type="match status" value="1"/>
</dbReference>
<dbReference type="Pfam" id="PF00015">
    <property type="entry name" value="MCPsignal"/>
    <property type="match status" value="1"/>
</dbReference>
<dbReference type="InterPro" id="IPR003660">
    <property type="entry name" value="HAMP_dom"/>
</dbReference>
<keyword evidence="4" id="KW-1133">Transmembrane helix</keyword>
<dbReference type="PROSITE" id="PS50111">
    <property type="entry name" value="CHEMOTAXIS_TRANSDUC_2"/>
    <property type="match status" value="1"/>
</dbReference>
<name>A0ABS8PZF4_9BURK</name>
<dbReference type="Gene3D" id="1.10.287.950">
    <property type="entry name" value="Methyl-accepting chemotaxis protein"/>
    <property type="match status" value="1"/>
</dbReference>